<gene>
    <name evidence="2" type="ORF">T4D_15348</name>
</gene>
<feature type="region of interest" description="Disordered" evidence="1">
    <location>
        <begin position="1"/>
        <end position="21"/>
    </location>
</feature>
<reference evidence="2 3" key="1">
    <citation type="submission" date="2015-01" db="EMBL/GenBank/DDBJ databases">
        <title>Evolution of Trichinella species and genotypes.</title>
        <authorList>
            <person name="Korhonen P.K."/>
            <person name="Edoardo P."/>
            <person name="Giuseppe L.R."/>
            <person name="Gasser R.B."/>
        </authorList>
    </citation>
    <scope>NUCLEOTIDE SEQUENCE [LARGE SCALE GENOMIC DNA]</scope>
    <source>
        <strain evidence="2">ISS470</strain>
    </source>
</reference>
<evidence type="ECO:0000313" key="3">
    <source>
        <dbReference type="Proteomes" id="UP000054995"/>
    </source>
</evidence>
<organism evidence="2 3">
    <name type="scientific">Trichinella pseudospiralis</name>
    <name type="common">Parasitic roundworm</name>
    <dbReference type="NCBI Taxonomy" id="6337"/>
    <lineage>
        <taxon>Eukaryota</taxon>
        <taxon>Metazoa</taxon>
        <taxon>Ecdysozoa</taxon>
        <taxon>Nematoda</taxon>
        <taxon>Enoplea</taxon>
        <taxon>Dorylaimia</taxon>
        <taxon>Trichinellida</taxon>
        <taxon>Trichinellidae</taxon>
        <taxon>Trichinella</taxon>
    </lineage>
</organism>
<dbReference type="EMBL" id="JYDT01000514">
    <property type="protein sequence ID" value="KRY80431.1"/>
    <property type="molecule type" value="Genomic_DNA"/>
</dbReference>
<dbReference type="AlphaFoldDB" id="A0A0V1F3G6"/>
<accession>A0A0V1F3G6</accession>
<keyword evidence="3" id="KW-1185">Reference proteome</keyword>
<protein>
    <submittedName>
        <fullName evidence="2">Uncharacterized protein</fullName>
    </submittedName>
</protein>
<comment type="caution">
    <text evidence="2">The sequence shown here is derived from an EMBL/GenBank/DDBJ whole genome shotgun (WGS) entry which is preliminary data.</text>
</comment>
<sequence length="37" mass="4322">MDASTIYSESSRKKDELPKRKHTKAISEIERIFTPEV</sequence>
<dbReference type="Proteomes" id="UP000054995">
    <property type="component" value="Unassembled WGS sequence"/>
</dbReference>
<evidence type="ECO:0000256" key="1">
    <source>
        <dbReference type="SAM" id="MobiDB-lite"/>
    </source>
</evidence>
<evidence type="ECO:0000313" key="2">
    <source>
        <dbReference type="EMBL" id="KRY80431.1"/>
    </source>
</evidence>
<name>A0A0V1F3G6_TRIPS</name>
<proteinExistence type="predicted"/>